<dbReference type="InterPro" id="IPR016179">
    <property type="entry name" value="Insulin-like"/>
</dbReference>
<evidence type="ECO:0000256" key="1">
    <source>
        <dbReference type="ARBA" id="ARBA00009034"/>
    </source>
</evidence>
<name>A0A1D1V7H9_RAMVA</name>
<evidence type="ECO:0000259" key="5">
    <source>
        <dbReference type="SMART" id="SM00078"/>
    </source>
</evidence>
<organism evidence="6 7">
    <name type="scientific">Ramazzottius varieornatus</name>
    <name type="common">Water bear</name>
    <name type="synonym">Tardigrade</name>
    <dbReference type="NCBI Taxonomy" id="947166"/>
    <lineage>
        <taxon>Eukaryota</taxon>
        <taxon>Metazoa</taxon>
        <taxon>Ecdysozoa</taxon>
        <taxon>Tardigrada</taxon>
        <taxon>Eutardigrada</taxon>
        <taxon>Parachela</taxon>
        <taxon>Hypsibioidea</taxon>
        <taxon>Ramazzottiidae</taxon>
        <taxon>Ramazzottius</taxon>
    </lineage>
</organism>
<comment type="caution">
    <text evidence="6">The sequence shown here is derived from an EMBL/GenBank/DDBJ whole genome shotgun (WGS) entry which is preliminary data.</text>
</comment>
<dbReference type="PRINTS" id="PR00276">
    <property type="entry name" value="INSULINFAMLY"/>
</dbReference>
<keyword evidence="7" id="KW-1185">Reference proteome</keyword>
<dbReference type="EMBL" id="BDGG01000004">
    <property type="protein sequence ID" value="GAU97651.1"/>
    <property type="molecule type" value="Genomic_DNA"/>
</dbReference>
<dbReference type="OrthoDB" id="10019596at2759"/>
<protein>
    <recommendedName>
        <fullName evidence="5">Insulin-like domain-containing protein</fullName>
    </recommendedName>
</protein>
<evidence type="ECO:0000313" key="6">
    <source>
        <dbReference type="EMBL" id="GAU97651.1"/>
    </source>
</evidence>
<feature type="region of interest" description="Disordered" evidence="3">
    <location>
        <begin position="105"/>
        <end position="136"/>
    </location>
</feature>
<dbReference type="Gene3D" id="1.10.100.10">
    <property type="entry name" value="Insulin-like"/>
    <property type="match status" value="1"/>
</dbReference>
<feature type="domain" description="Insulin-like" evidence="5">
    <location>
        <begin position="30"/>
        <end position="87"/>
    </location>
</feature>
<dbReference type="CDD" id="cd04366">
    <property type="entry name" value="IlGF_insulin_bombyxin_like"/>
    <property type="match status" value="1"/>
</dbReference>
<evidence type="ECO:0000256" key="4">
    <source>
        <dbReference type="SAM" id="SignalP"/>
    </source>
</evidence>
<evidence type="ECO:0000256" key="3">
    <source>
        <dbReference type="SAM" id="MobiDB-lite"/>
    </source>
</evidence>
<dbReference type="SMART" id="SM00078">
    <property type="entry name" value="IlGF"/>
    <property type="match status" value="1"/>
</dbReference>
<feature type="signal peptide" evidence="4">
    <location>
        <begin position="1"/>
        <end position="26"/>
    </location>
</feature>
<dbReference type="InterPro" id="IPR036438">
    <property type="entry name" value="Insulin-like_sf"/>
</dbReference>
<dbReference type="SUPFAM" id="SSF56994">
    <property type="entry name" value="Insulin-like"/>
    <property type="match status" value="1"/>
</dbReference>
<dbReference type="GO" id="GO:0005179">
    <property type="term" value="F:hormone activity"/>
    <property type="evidence" value="ECO:0007669"/>
    <property type="project" value="InterPro"/>
</dbReference>
<accession>A0A1D1V7H9</accession>
<feature type="chain" id="PRO_5008898109" description="Insulin-like domain-containing protein" evidence="4">
    <location>
        <begin position="27"/>
        <end position="163"/>
    </location>
</feature>
<dbReference type="GO" id="GO:0005576">
    <property type="term" value="C:extracellular region"/>
    <property type="evidence" value="ECO:0007669"/>
    <property type="project" value="InterPro"/>
</dbReference>
<proteinExistence type="inferred from homology"/>
<reference evidence="6 7" key="1">
    <citation type="journal article" date="2016" name="Nat. Commun.">
        <title>Extremotolerant tardigrade genome and improved radiotolerance of human cultured cells by tardigrade-unique protein.</title>
        <authorList>
            <person name="Hashimoto T."/>
            <person name="Horikawa D.D."/>
            <person name="Saito Y."/>
            <person name="Kuwahara H."/>
            <person name="Kozuka-Hata H."/>
            <person name="Shin-I T."/>
            <person name="Minakuchi Y."/>
            <person name="Ohishi K."/>
            <person name="Motoyama A."/>
            <person name="Aizu T."/>
            <person name="Enomoto A."/>
            <person name="Kondo K."/>
            <person name="Tanaka S."/>
            <person name="Hara Y."/>
            <person name="Koshikawa S."/>
            <person name="Sagara H."/>
            <person name="Miura T."/>
            <person name="Yokobori S."/>
            <person name="Miyagawa K."/>
            <person name="Suzuki Y."/>
            <person name="Kubo T."/>
            <person name="Oyama M."/>
            <person name="Kohara Y."/>
            <person name="Fujiyama A."/>
            <person name="Arakawa K."/>
            <person name="Katayama T."/>
            <person name="Toyoda A."/>
            <person name="Kunieda T."/>
        </authorList>
    </citation>
    <scope>NUCLEOTIDE SEQUENCE [LARGE SCALE GENOMIC DNA]</scope>
    <source>
        <strain evidence="6 7">YOKOZUNA-1</strain>
    </source>
</reference>
<dbReference type="AlphaFoldDB" id="A0A1D1V7H9"/>
<dbReference type="InterPro" id="IPR022353">
    <property type="entry name" value="Insulin_CS"/>
</dbReference>
<comment type="similarity">
    <text evidence="1">Belongs to the insulin family.</text>
</comment>
<gene>
    <name evidence="6" type="primary">RvY_08912</name>
    <name evidence="6" type="synonym">RvY_08912.1</name>
    <name evidence="6" type="ORF">RvY_08912-1</name>
</gene>
<feature type="compositionally biased region" description="Low complexity" evidence="3">
    <location>
        <begin position="111"/>
        <end position="131"/>
    </location>
</feature>
<dbReference type="Proteomes" id="UP000186922">
    <property type="component" value="Unassembled WGS sequence"/>
</dbReference>
<evidence type="ECO:0000256" key="2">
    <source>
        <dbReference type="ARBA" id="ARBA00022729"/>
    </source>
</evidence>
<sequence length="163" mass="17363">MLVCTRDRLFSVLFLFFALLTAPCLGAPAKQFCGQGLANILKMLCNGAYNDKSGLADKGVSDQDDYVGVSQECCKSACTITQLASYCATKPAMDLVFRAISTMNSDDSAKGSKLSSSGGAAKPAGPSKTGGRFQEIGRDGFDLSSLLDRSLAEYESFPTRQKR</sequence>
<dbReference type="PROSITE" id="PS00262">
    <property type="entry name" value="INSULIN"/>
    <property type="match status" value="1"/>
</dbReference>
<keyword evidence="2 4" id="KW-0732">Signal</keyword>
<evidence type="ECO:0000313" key="7">
    <source>
        <dbReference type="Proteomes" id="UP000186922"/>
    </source>
</evidence>
<dbReference type="InterPro" id="IPR022352">
    <property type="entry name" value="Ins/IGF/rlx"/>
</dbReference>